<proteinExistence type="predicted"/>
<gene>
    <name evidence="5" type="ORF">HHK36_026312</name>
</gene>
<feature type="coiled-coil region" evidence="1">
    <location>
        <begin position="696"/>
        <end position="723"/>
    </location>
</feature>
<keyword evidence="2" id="KW-1133">Transmembrane helix</keyword>
<dbReference type="Pfam" id="PF25483">
    <property type="entry name" value="DUF7906"/>
    <property type="match status" value="1"/>
</dbReference>
<evidence type="ECO:0000256" key="1">
    <source>
        <dbReference type="SAM" id="Coils"/>
    </source>
</evidence>
<accession>A0A835D236</accession>
<feature type="chain" id="PRO_5032658216" description="DUF7906 domain-containing protein" evidence="3">
    <location>
        <begin position="20"/>
        <end position="795"/>
    </location>
</feature>
<keyword evidence="2" id="KW-0812">Transmembrane</keyword>
<keyword evidence="2" id="KW-0472">Membrane</keyword>
<comment type="caution">
    <text evidence="5">The sequence shown here is derived from an EMBL/GenBank/DDBJ whole genome shotgun (WGS) entry which is preliminary data.</text>
</comment>
<dbReference type="Proteomes" id="UP000655225">
    <property type="component" value="Unassembled WGS sequence"/>
</dbReference>
<dbReference type="PANTHER" id="PTHR31515">
    <property type="entry name" value="TRANSMEMBRANE PROTEIN-RELATED"/>
    <property type="match status" value="1"/>
</dbReference>
<dbReference type="InterPro" id="IPR057228">
    <property type="entry name" value="DUF7906"/>
</dbReference>
<protein>
    <recommendedName>
        <fullName evidence="4">DUF7906 domain-containing protein</fullName>
    </recommendedName>
</protein>
<dbReference type="PANTHER" id="PTHR31515:SF0">
    <property type="entry name" value="TRANSMEMBRANE PROTEIN"/>
    <property type="match status" value="1"/>
</dbReference>
<keyword evidence="3" id="KW-0732">Signal</keyword>
<feature type="signal peptide" evidence="3">
    <location>
        <begin position="1"/>
        <end position="19"/>
    </location>
</feature>
<evidence type="ECO:0000313" key="5">
    <source>
        <dbReference type="EMBL" id="KAF8387658.1"/>
    </source>
</evidence>
<evidence type="ECO:0000256" key="2">
    <source>
        <dbReference type="SAM" id="Phobius"/>
    </source>
</evidence>
<feature type="domain" description="DUF7906" evidence="4">
    <location>
        <begin position="63"/>
        <end position="321"/>
    </location>
</feature>
<organism evidence="5 6">
    <name type="scientific">Tetracentron sinense</name>
    <name type="common">Spur-leaf</name>
    <dbReference type="NCBI Taxonomy" id="13715"/>
    <lineage>
        <taxon>Eukaryota</taxon>
        <taxon>Viridiplantae</taxon>
        <taxon>Streptophyta</taxon>
        <taxon>Embryophyta</taxon>
        <taxon>Tracheophyta</taxon>
        <taxon>Spermatophyta</taxon>
        <taxon>Magnoliopsida</taxon>
        <taxon>Trochodendrales</taxon>
        <taxon>Trochodendraceae</taxon>
        <taxon>Tetracentron</taxon>
    </lineage>
</organism>
<name>A0A835D236_TETSI</name>
<dbReference type="OrthoDB" id="18451at2759"/>
<keyword evidence="6" id="KW-1185">Reference proteome</keyword>
<evidence type="ECO:0000313" key="6">
    <source>
        <dbReference type="Proteomes" id="UP000655225"/>
    </source>
</evidence>
<sequence>MKSIAFIFTLSLLLLQYESAPQAFRRDPGHPQWHHGAFHDVKDSIRSDVRRMLHSRAEVPFQVPLEVNVVLVGFNGDGGYRYSVDSQKLEEFLRVSFPSHRPSCLETGELLDIEHHIVYNSFPVGQPELIALEKALKEAMIPAGTARENEYGREVPLFEVDATVVEPVFQKLYSYLFDMDQGGPVPSVIFVVNFDKVRMDPRNKEIDLDSLMFGKLSELTEEELKKQEGDYIYRYRYNGGGASQVWLGSGRFVVIDLSAGPCTYGKIETEEGSVSYKTLPRLWNMIFPRSSVAASSHSSRDIFMGQLAALISTTVEHVIAPDVRFETVDLTTRLLIPIIVLQNHNRYNIMDNGHNYSIDIQAIEAEVKKMVHTGQDVVIVGGSHALHRHEKLAIAVSKAMRGHSLQETKKDGRFHVHTKTYLDGAILKEEMERSADVLAAGLLEVADPSLSSKFFLRQHWMDESDGSTDSIIKHRPLWASYSSKRGKEKKRSREKKQGNLYRTYGTRVIPVFVLSLADVDKDLLMEGESLVWTSKDVVIVLQHQSEKIPLSYVSETENRYALPSQAQRHILAGLASAVGGLSAPYEKASHVHERPIVNWLWATGCHPFGPFSNTSQISQMLQDVALRSIIYARVDSALHRIRDTSEAVQAFAGEYLKTPLGEPVKGKKNKSTTDLWLEKFYKKTTNLPEPFPHELVERLEKYLDSLEEQLVDLSALLYDHRLEDAHLNSSEIFQSSIFTQQYVDRVLASEREKMKCCDIQYRMPVQSSQAFIYGGILIAGFFVYFLVIFFSSPVR</sequence>
<dbReference type="OMA" id="NRYNIMD"/>
<evidence type="ECO:0000259" key="4">
    <source>
        <dbReference type="Pfam" id="PF25483"/>
    </source>
</evidence>
<reference evidence="5 6" key="1">
    <citation type="submission" date="2020-04" db="EMBL/GenBank/DDBJ databases">
        <title>Plant Genome Project.</title>
        <authorList>
            <person name="Zhang R.-G."/>
        </authorList>
    </citation>
    <scope>NUCLEOTIDE SEQUENCE [LARGE SCALE GENOMIC DNA]</scope>
    <source>
        <strain evidence="5">YNK0</strain>
        <tissue evidence="5">Leaf</tissue>
    </source>
</reference>
<evidence type="ECO:0000256" key="3">
    <source>
        <dbReference type="SAM" id="SignalP"/>
    </source>
</evidence>
<dbReference type="AlphaFoldDB" id="A0A835D236"/>
<keyword evidence="1" id="KW-0175">Coiled coil</keyword>
<dbReference type="EMBL" id="JABCRI010000020">
    <property type="protein sequence ID" value="KAF8387658.1"/>
    <property type="molecule type" value="Genomic_DNA"/>
</dbReference>
<feature type="transmembrane region" description="Helical" evidence="2">
    <location>
        <begin position="770"/>
        <end position="790"/>
    </location>
</feature>